<evidence type="ECO:0008006" key="3">
    <source>
        <dbReference type="Google" id="ProtNLM"/>
    </source>
</evidence>
<evidence type="ECO:0000313" key="2">
    <source>
        <dbReference type="Proteomes" id="UP000294684"/>
    </source>
</evidence>
<organism evidence="1 2">
    <name type="scientific">Leptospira meyeri</name>
    <dbReference type="NCBI Taxonomy" id="29508"/>
    <lineage>
        <taxon>Bacteria</taxon>
        <taxon>Pseudomonadati</taxon>
        <taxon>Spirochaetota</taxon>
        <taxon>Spirochaetia</taxon>
        <taxon>Leptospirales</taxon>
        <taxon>Leptospiraceae</taxon>
        <taxon>Leptospira</taxon>
    </lineage>
</organism>
<sequence length="188" mass="19376">MKSFQNKTKLLIVLSIIAGFTFQCEKKKEDDNTATLIALAGLTSSAGDCSVSASGKATINTWTTDVTGTTAGTISKLGSVPIVGHTTAAIKLTSDAGTTLNVNGSAFIIVYKSSACPLTTSNIAATPANFSITGATDSNSEFPSSYKITNQTAAITFNGAQGAGDYYVFIYAIPRNGQSAAVNYTFAP</sequence>
<dbReference type="OrthoDB" id="332186at2"/>
<proteinExistence type="predicted"/>
<comment type="caution">
    <text evidence="1">The sequence shown here is derived from an EMBL/GenBank/DDBJ whole genome shotgun (WGS) entry which is preliminary data.</text>
</comment>
<evidence type="ECO:0000313" key="1">
    <source>
        <dbReference type="EMBL" id="TDY73273.1"/>
    </source>
</evidence>
<dbReference type="RefSeq" id="WP_004787558.1">
    <property type="nucleotide sequence ID" value="NZ_RQGE01000014.1"/>
</dbReference>
<dbReference type="NCBIfam" id="NF047708">
    <property type="entry name" value="LIC20153_fam"/>
    <property type="match status" value="1"/>
</dbReference>
<accession>A0A4R8MV47</accession>
<reference evidence="1 2" key="1">
    <citation type="submission" date="2019-03" db="EMBL/GenBank/DDBJ databases">
        <title>Genomic Encyclopedia of Archaeal and Bacterial Type Strains, Phase II (KMG-II): from individual species to whole genera.</title>
        <authorList>
            <person name="Goeker M."/>
        </authorList>
    </citation>
    <scope>NUCLEOTIDE SEQUENCE [LARGE SCALE GENOMIC DNA]</scope>
    <source>
        <strain evidence="1 2">DSM 21537</strain>
    </source>
</reference>
<protein>
    <recommendedName>
        <fullName evidence="3">Lipoprotein</fullName>
    </recommendedName>
</protein>
<dbReference type="STRING" id="1193051.LEP1GSC017_1699"/>
<dbReference type="Proteomes" id="UP000294684">
    <property type="component" value="Unassembled WGS sequence"/>
</dbReference>
<gene>
    <name evidence="1" type="ORF">CLV96_2302</name>
</gene>
<name>A0A4R8MV47_LEPME</name>
<dbReference type="EMBL" id="SORO01000001">
    <property type="protein sequence ID" value="TDY73273.1"/>
    <property type="molecule type" value="Genomic_DNA"/>
</dbReference>
<keyword evidence="2" id="KW-1185">Reference proteome</keyword>
<dbReference type="AlphaFoldDB" id="A0A4R8MV47"/>